<dbReference type="EMBL" id="LAZR01014748">
    <property type="protein sequence ID" value="KKM16121.1"/>
    <property type="molecule type" value="Genomic_DNA"/>
</dbReference>
<reference evidence="1" key="1">
    <citation type="journal article" date="2015" name="Nature">
        <title>Complex archaea that bridge the gap between prokaryotes and eukaryotes.</title>
        <authorList>
            <person name="Spang A."/>
            <person name="Saw J.H."/>
            <person name="Jorgensen S.L."/>
            <person name="Zaremba-Niedzwiedzka K."/>
            <person name="Martijn J."/>
            <person name="Lind A.E."/>
            <person name="van Eijk R."/>
            <person name="Schleper C."/>
            <person name="Guy L."/>
            <person name="Ettema T.J."/>
        </authorList>
    </citation>
    <scope>NUCLEOTIDE SEQUENCE</scope>
</reference>
<comment type="caution">
    <text evidence="1">The sequence shown here is derived from an EMBL/GenBank/DDBJ whole genome shotgun (WGS) entry which is preliminary data.</text>
</comment>
<sequence length="42" mass="4585">MEHKLGHGDCPACQRDNAIRIQEIATLRAINAQLLAALEQAT</sequence>
<feature type="non-terminal residue" evidence="1">
    <location>
        <position position="42"/>
    </location>
</feature>
<name>A0A0F9HLG9_9ZZZZ</name>
<proteinExistence type="predicted"/>
<organism evidence="1">
    <name type="scientific">marine sediment metagenome</name>
    <dbReference type="NCBI Taxonomy" id="412755"/>
    <lineage>
        <taxon>unclassified sequences</taxon>
        <taxon>metagenomes</taxon>
        <taxon>ecological metagenomes</taxon>
    </lineage>
</organism>
<dbReference type="AlphaFoldDB" id="A0A0F9HLG9"/>
<gene>
    <name evidence="1" type="ORF">LCGC14_1689130</name>
</gene>
<protein>
    <submittedName>
        <fullName evidence="1">Uncharacterized protein</fullName>
    </submittedName>
</protein>
<accession>A0A0F9HLG9</accession>
<evidence type="ECO:0000313" key="1">
    <source>
        <dbReference type="EMBL" id="KKM16121.1"/>
    </source>
</evidence>